<dbReference type="AlphaFoldDB" id="A0A1D2J7T3"/>
<dbReference type="Proteomes" id="UP000242814">
    <property type="component" value="Unassembled WGS sequence"/>
</dbReference>
<dbReference type="VEuPathDB" id="FungiDB:PABG_11382"/>
<protein>
    <submittedName>
        <fullName evidence="1">Uncharacterized protein</fullName>
    </submittedName>
</protein>
<sequence length="134" mass="15386">MRGADNLRINIRLTEVTWSLGGKQRHKAFMAFADTRNWKHNSEPRYPRVVLAKASRRLSMNAALKTHEWSSKWKNGTVVSLKYHRWDSDRPAGTDITSAEALRVDHSHYPQQGSQHPCTQTHISEDWASVHTIA</sequence>
<name>A0A1D2J7T3_PARBR</name>
<reference evidence="1 2" key="1">
    <citation type="submission" date="2016-06" db="EMBL/GenBank/DDBJ databases">
        <authorList>
            <person name="Kjaerup R.B."/>
            <person name="Dalgaard T.S."/>
            <person name="Juul-Madsen H.R."/>
        </authorList>
    </citation>
    <scope>NUCLEOTIDE SEQUENCE [LARGE SCALE GENOMIC DNA]</scope>
    <source>
        <strain evidence="1 2">Pb300</strain>
    </source>
</reference>
<organism evidence="1 2">
    <name type="scientific">Paracoccidioides brasiliensis</name>
    <dbReference type="NCBI Taxonomy" id="121759"/>
    <lineage>
        <taxon>Eukaryota</taxon>
        <taxon>Fungi</taxon>
        <taxon>Dikarya</taxon>
        <taxon>Ascomycota</taxon>
        <taxon>Pezizomycotina</taxon>
        <taxon>Eurotiomycetes</taxon>
        <taxon>Eurotiomycetidae</taxon>
        <taxon>Onygenales</taxon>
        <taxon>Ajellomycetaceae</taxon>
        <taxon>Paracoccidioides</taxon>
    </lineage>
</organism>
<accession>A0A1D2J7T3</accession>
<gene>
    <name evidence="1" type="ORF">ACO22_06313</name>
</gene>
<dbReference type="VEuPathDB" id="FungiDB:PADG_03804"/>
<dbReference type="EMBL" id="LZYO01000331">
    <property type="protein sequence ID" value="ODH17050.1"/>
    <property type="molecule type" value="Genomic_DNA"/>
</dbReference>
<proteinExistence type="predicted"/>
<evidence type="ECO:0000313" key="2">
    <source>
        <dbReference type="Proteomes" id="UP000242814"/>
    </source>
</evidence>
<evidence type="ECO:0000313" key="1">
    <source>
        <dbReference type="EMBL" id="ODH17050.1"/>
    </source>
</evidence>
<comment type="caution">
    <text evidence="1">The sequence shown here is derived from an EMBL/GenBank/DDBJ whole genome shotgun (WGS) entry which is preliminary data.</text>
</comment>